<feature type="domain" description="M23ase beta-sheet core" evidence="1">
    <location>
        <begin position="104"/>
        <end position="199"/>
    </location>
</feature>
<dbReference type="PANTHER" id="PTHR21666">
    <property type="entry name" value="PEPTIDASE-RELATED"/>
    <property type="match status" value="1"/>
</dbReference>
<evidence type="ECO:0000313" key="2">
    <source>
        <dbReference type="EMBL" id="HIU39963.1"/>
    </source>
</evidence>
<dbReference type="AlphaFoldDB" id="A0A9D1IMQ6"/>
<dbReference type="EMBL" id="DVMT01000015">
    <property type="protein sequence ID" value="HIU39963.1"/>
    <property type="molecule type" value="Genomic_DNA"/>
</dbReference>
<dbReference type="Gene3D" id="2.70.70.10">
    <property type="entry name" value="Glucose Permease (Domain IIA)"/>
    <property type="match status" value="1"/>
</dbReference>
<gene>
    <name evidence="2" type="ORF">IAB68_01495</name>
</gene>
<dbReference type="InterPro" id="IPR016047">
    <property type="entry name" value="M23ase_b-sheet_dom"/>
</dbReference>
<evidence type="ECO:0000259" key="1">
    <source>
        <dbReference type="Pfam" id="PF01551"/>
    </source>
</evidence>
<name>A0A9D1IMQ6_9FIRM</name>
<organism evidence="2 3">
    <name type="scientific">Candidatus Aphodocola excrementigallinarum</name>
    <dbReference type="NCBI Taxonomy" id="2840670"/>
    <lineage>
        <taxon>Bacteria</taxon>
        <taxon>Bacillati</taxon>
        <taxon>Bacillota</taxon>
        <taxon>Bacilli</taxon>
        <taxon>Candidatus Aphodocola</taxon>
    </lineage>
</organism>
<dbReference type="CDD" id="cd12797">
    <property type="entry name" value="M23_peptidase"/>
    <property type="match status" value="1"/>
</dbReference>
<dbReference type="PANTHER" id="PTHR21666:SF291">
    <property type="entry name" value="STAGE II SPORULATION PROTEIN Q"/>
    <property type="match status" value="1"/>
</dbReference>
<protein>
    <submittedName>
        <fullName evidence="2">M23 family metallopeptidase</fullName>
    </submittedName>
</protein>
<sequence length="213" mass="24214">MKKRKLKPFVKVTIISVLFVAFVVTAGVLTANQTMKASNMDNDYVYVNDYIFDSYYPVVNQDEKIQRPYQAENISVYKNFYEEDASEEEQQNSIIYHEGIYMQNSGVDYKSDESFDVLSSLSGTVTDVKEDSLLGNTIEIRNSSEVVMLYQCLSDVSVKKGDTITQGQVIAKSGTCELNKDVKNGLHFEMYKNGTVINPEKYYDKSVKELTDN</sequence>
<dbReference type="InterPro" id="IPR050570">
    <property type="entry name" value="Cell_wall_metabolism_enzyme"/>
</dbReference>
<reference evidence="2" key="2">
    <citation type="journal article" date="2021" name="PeerJ">
        <title>Extensive microbial diversity within the chicken gut microbiome revealed by metagenomics and culture.</title>
        <authorList>
            <person name="Gilroy R."/>
            <person name="Ravi A."/>
            <person name="Getino M."/>
            <person name="Pursley I."/>
            <person name="Horton D.L."/>
            <person name="Alikhan N.F."/>
            <person name="Baker D."/>
            <person name="Gharbi K."/>
            <person name="Hall N."/>
            <person name="Watson M."/>
            <person name="Adriaenssens E.M."/>
            <person name="Foster-Nyarko E."/>
            <person name="Jarju S."/>
            <person name="Secka A."/>
            <person name="Antonio M."/>
            <person name="Oren A."/>
            <person name="Chaudhuri R.R."/>
            <person name="La Ragione R."/>
            <person name="Hildebrand F."/>
            <person name="Pallen M.J."/>
        </authorList>
    </citation>
    <scope>NUCLEOTIDE SEQUENCE</scope>
    <source>
        <strain evidence="2">CHK193-30670</strain>
    </source>
</reference>
<accession>A0A9D1IMQ6</accession>
<dbReference type="SUPFAM" id="SSF51261">
    <property type="entry name" value="Duplicated hybrid motif"/>
    <property type="match status" value="1"/>
</dbReference>
<comment type="caution">
    <text evidence="2">The sequence shown here is derived from an EMBL/GenBank/DDBJ whole genome shotgun (WGS) entry which is preliminary data.</text>
</comment>
<dbReference type="Proteomes" id="UP000824074">
    <property type="component" value="Unassembled WGS sequence"/>
</dbReference>
<dbReference type="GO" id="GO:0004222">
    <property type="term" value="F:metalloendopeptidase activity"/>
    <property type="evidence" value="ECO:0007669"/>
    <property type="project" value="TreeGrafter"/>
</dbReference>
<dbReference type="InterPro" id="IPR011055">
    <property type="entry name" value="Dup_hybrid_motif"/>
</dbReference>
<dbReference type="Pfam" id="PF01551">
    <property type="entry name" value="Peptidase_M23"/>
    <property type="match status" value="1"/>
</dbReference>
<proteinExistence type="predicted"/>
<evidence type="ECO:0000313" key="3">
    <source>
        <dbReference type="Proteomes" id="UP000824074"/>
    </source>
</evidence>
<reference evidence="2" key="1">
    <citation type="submission" date="2020-10" db="EMBL/GenBank/DDBJ databases">
        <authorList>
            <person name="Gilroy R."/>
        </authorList>
    </citation>
    <scope>NUCLEOTIDE SEQUENCE</scope>
    <source>
        <strain evidence="2">CHK193-30670</strain>
    </source>
</reference>